<dbReference type="InterPro" id="IPR008991">
    <property type="entry name" value="Translation_prot_SH3-like_sf"/>
</dbReference>
<feature type="domain" description="Translation initiation factor 5A C-terminal" evidence="2">
    <location>
        <begin position="571"/>
        <end position="637"/>
    </location>
</feature>
<name>A0A317SES7_9PEZI</name>
<comment type="caution">
    <text evidence="4">The sequence shown here is derived from an EMBL/GenBank/DDBJ whole genome shotgun (WGS) entry which is preliminary data.</text>
</comment>
<dbReference type="Gene3D" id="2.40.50.140">
    <property type="entry name" value="Nucleic acid-binding proteins"/>
    <property type="match status" value="1"/>
</dbReference>
<feature type="compositionally biased region" description="Basic residues" evidence="1">
    <location>
        <begin position="275"/>
        <end position="288"/>
    </location>
</feature>
<protein>
    <submittedName>
        <fullName evidence="4">Uncharacterized protein</fullName>
    </submittedName>
</protein>
<feature type="compositionally biased region" description="Basic residues" evidence="1">
    <location>
        <begin position="213"/>
        <end position="257"/>
    </location>
</feature>
<dbReference type="GO" id="GO:0043022">
    <property type="term" value="F:ribosome binding"/>
    <property type="evidence" value="ECO:0007669"/>
    <property type="project" value="InterPro"/>
</dbReference>
<sequence length="645" mass="72747">MWTHPLNPSCGNLQRRVEPTLSLSPPFFPPYTQNKQEGFSFLVAHSLSLDNLDFDARVPIPFSVFPSSYSSPGVTKETIVEEEIRTGHHHAEPSHFSSHEHEREGRHHHHHGEQFQVGHHQHQHQHQQHLQGHHVHLAHEDEEDERVATETIRESHRRHELVPHRSHTHIEEHHHHHSDHPQALQVYVKEKVYKDDDSSSSSSSSSSSDSSRGHGHGHTQRKHHLLGLGHASHHGHHTHHLGHSSHHGHDHHSHHSHSPAALLHRVKEHLPSLHHHKETHHSHSHHHTPSIYVPPVHDHSHSDHHQQEKVHTSFAELEFDNASTSHSDYHRQGGVHHTSIAEPEFDNASASHSDHHRHHQQGKVHHTSIAELEFDNASTSHSDSRTHAVPVIETTVERIETTTPSYAPVVSKSIHVEPTPSVSSESTSSLHKEIHIPKPAKSQSLKMVKYDAYSSSGHDDIHTAEYIAGGSSHYNKPHHDHLHTSSSHISSAHAQSKSTFTIPCHHIRIGDLVILQHRPCQIIRITTSAQTGQHRYLGVDLFTKQLHEEPCVVSHPSPSVVLHSLLGPVFKQYRLIDIRDDGKLVAMTETGEIKQGLKVVDQGHLWGKLKEAFGHGSGSVRVLVISDHGKELAVDYKIVHLAHKL</sequence>
<dbReference type="Gene3D" id="2.30.30.30">
    <property type="match status" value="1"/>
</dbReference>
<feature type="region of interest" description="Disordered" evidence="1">
    <location>
        <begin position="275"/>
        <end position="311"/>
    </location>
</feature>
<dbReference type="Proteomes" id="UP000246991">
    <property type="component" value="Unassembled WGS sequence"/>
</dbReference>
<feature type="compositionally biased region" description="Low complexity" evidence="1">
    <location>
        <begin position="199"/>
        <end position="210"/>
    </location>
</feature>
<feature type="compositionally biased region" description="Basic and acidic residues" evidence="1">
    <location>
        <begin position="88"/>
        <end position="105"/>
    </location>
</feature>
<feature type="compositionally biased region" description="Basic residues" evidence="1">
    <location>
        <begin position="119"/>
        <end position="136"/>
    </location>
</feature>
<feature type="region of interest" description="Disordered" evidence="1">
    <location>
        <begin position="88"/>
        <end position="162"/>
    </location>
</feature>
<dbReference type="GO" id="GO:0003723">
    <property type="term" value="F:RNA binding"/>
    <property type="evidence" value="ECO:0007669"/>
    <property type="project" value="InterPro"/>
</dbReference>
<dbReference type="InterPro" id="IPR014722">
    <property type="entry name" value="Rib_uL2_dom2"/>
</dbReference>
<dbReference type="InterPro" id="IPR048670">
    <property type="entry name" value="IF5A-like_N"/>
</dbReference>
<dbReference type="SUPFAM" id="SSF50249">
    <property type="entry name" value="Nucleic acid-binding proteins"/>
    <property type="match status" value="1"/>
</dbReference>
<evidence type="ECO:0000313" key="5">
    <source>
        <dbReference type="Proteomes" id="UP000246991"/>
    </source>
</evidence>
<dbReference type="PANTHER" id="PTHR11673">
    <property type="entry name" value="TRANSLATION INITIATION FACTOR 5A FAMILY MEMBER"/>
    <property type="match status" value="1"/>
</dbReference>
<dbReference type="GO" id="GO:0045905">
    <property type="term" value="P:positive regulation of translational termination"/>
    <property type="evidence" value="ECO:0007669"/>
    <property type="project" value="InterPro"/>
</dbReference>
<reference evidence="4 5" key="1">
    <citation type="submission" date="2018-03" db="EMBL/GenBank/DDBJ databases">
        <title>Genomes of Pezizomycetes fungi and the evolution of truffles.</title>
        <authorList>
            <person name="Murat C."/>
            <person name="Payen T."/>
            <person name="Noel B."/>
            <person name="Kuo A."/>
            <person name="Martin F.M."/>
        </authorList>
    </citation>
    <scope>NUCLEOTIDE SEQUENCE [LARGE SCALE GENOMIC DNA]</scope>
    <source>
        <strain evidence="4">091103-1</strain>
    </source>
</reference>
<dbReference type="InterPro" id="IPR020189">
    <property type="entry name" value="IF5A_C"/>
</dbReference>
<dbReference type="Pfam" id="PF01287">
    <property type="entry name" value="eIF-5a"/>
    <property type="match status" value="1"/>
</dbReference>
<dbReference type="GO" id="GO:0045901">
    <property type="term" value="P:positive regulation of translational elongation"/>
    <property type="evidence" value="ECO:0007669"/>
    <property type="project" value="InterPro"/>
</dbReference>
<feature type="domain" description="Translation initiation factor 5A-like N-terminal" evidence="3">
    <location>
        <begin position="498"/>
        <end position="555"/>
    </location>
</feature>
<dbReference type="SUPFAM" id="SSF50104">
    <property type="entry name" value="Translation proteins SH3-like domain"/>
    <property type="match status" value="1"/>
</dbReference>
<organism evidence="4 5">
    <name type="scientific">Tuber magnatum</name>
    <name type="common">white Piedmont truffle</name>
    <dbReference type="NCBI Taxonomy" id="42249"/>
    <lineage>
        <taxon>Eukaryota</taxon>
        <taxon>Fungi</taxon>
        <taxon>Dikarya</taxon>
        <taxon>Ascomycota</taxon>
        <taxon>Pezizomycotina</taxon>
        <taxon>Pezizomycetes</taxon>
        <taxon>Pezizales</taxon>
        <taxon>Tuberaceae</taxon>
        <taxon>Tuber</taxon>
    </lineage>
</organism>
<dbReference type="AlphaFoldDB" id="A0A317SES7"/>
<dbReference type="GO" id="GO:0003746">
    <property type="term" value="F:translation elongation factor activity"/>
    <property type="evidence" value="ECO:0007669"/>
    <property type="project" value="InterPro"/>
</dbReference>
<evidence type="ECO:0000259" key="3">
    <source>
        <dbReference type="Pfam" id="PF21485"/>
    </source>
</evidence>
<dbReference type="EMBL" id="PYWC01000127">
    <property type="protein sequence ID" value="PWW71956.1"/>
    <property type="molecule type" value="Genomic_DNA"/>
</dbReference>
<evidence type="ECO:0000313" key="4">
    <source>
        <dbReference type="EMBL" id="PWW71956.1"/>
    </source>
</evidence>
<evidence type="ECO:0000256" key="1">
    <source>
        <dbReference type="SAM" id="MobiDB-lite"/>
    </source>
</evidence>
<gene>
    <name evidence="4" type="ORF">C7212DRAFT_348666</name>
</gene>
<dbReference type="OrthoDB" id="9975114at2759"/>
<dbReference type="Pfam" id="PF21485">
    <property type="entry name" value="IF5A-like_N"/>
    <property type="match status" value="1"/>
</dbReference>
<keyword evidence="5" id="KW-1185">Reference proteome</keyword>
<feature type="region of interest" description="Disordered" evidence="1">
    <location>
        <begin position="193"/>
        <end position="260"/>
    </location>
</feature>
<proteinExistence type="predicted"/>
<dbReference type="STRING" id="42249.A0A317SES7"/>
<feature type="compositionally biased region" description="Basic and acidic residues" evidence="1">
    <location>
        <begin position="296"/>
        <end position="311"/>
    </location>
</feature>
<dbReference type="InterPro" id="IPR012340">
    <property type="entry name" value="NA-bd_OB-fold"/>
</dbReference>
<evidence type="ECO:0000259" key="2">
    <source>
        <dbReference type="Pfam" id="PF01287"/>
    </source>
</evidence>
<accession>A0A317SES7</accession>
<dbReference type="InterPro" id="IPR001884">
    <property type="entry name" value="IF5A-like"/>
</dbReference>